<dbReference type="InterPro" id="IPR008258">
    <property type="entry name" value="Transglycosylase_SLT_dom_1"/>
</dbReference>
<dbReference type="PROSITE" id="PS51782">
    <property type="entry name" value="LYSM"/>
    <property type="match status" value="2"/>
</dbReference>
<dbReference type="GO" id="GO:0008932">
    <property type="term" value="F:lytic endotransglycosylase activity"/>
    <property type="evidence" value="ECO:0007669"/>
    <property type="project" value="TreeGrafter"/>
</dbReference>
<dbReference type="RefSeq" id="WP_132319484.1">
    <property type="nucleotide sequence ID" value="NZ_FWZT01000009.1"/>
</dbReference>
<evidence type="ECO:0000313" key="3">
    <source>
        <dbReference type="Proteomes" id="UP000192907"/>
    </source>
</evidence>
<protein>
    <submittedName>
        <fullName evidence="2">Membrane-bound lytic murein transglycosylase D</fullName>
    </submittedName>
</protein>
<dbReference type="CDD" id="cd00118">
    <property type="entry name" value="LysM"/>
    <property type="match status" value="2"/>
</dbReference>
<dbReference type="Gene3D" id="1.10.530.10">
    <property type="match status" value="1"/>
</dbReference>
<dbReference type="PANTHER" id="PTHR33734">
    <property type="entry name" value="LYSM DOMAIN-CONTAINING GPI-ANCHORED PROTEIN 2"/>
    <property type="match status" value="1"/>
</dbReference>
<feature type="domain" description="LysM" evidence="1">
    <location>
        <begin position="405"/>
        <end position="448"/>
    </location>
</feature>
<evidence type="ECO:0000259" key="1">
    <source>
        <dbReference type="PROSITE" id="PS51782"/>
    </source>
</evidence>
<dbReference type="PANTHER" id="PTHR33734:SF22">
    <property type="entry name" value="MEMBRANE-BOUND LYTIC MUREIN TRANSGLYCOSYLASE D"/>
    <property type="match status" value="1"/>
</dbReference>
<dbReference type="Pfam" id="PF01476">
    <property type="entry name" value="LysM"/>
    <property type="match status" value="2"/>
</dbReference>
<dbReference type="STRING" id="1513793.SAMN06296036_10921"/>
<dbReference type="OrthoDB" id="9815002at2"/>
<reference evidence="3" key="1">
    <citation type="submission" date="2017-04" db="EMBL/GenBank/DDBJ databases">
        <authorList>
            <person name="Varghese N."/>
            <person name="Submissions S."/>
        </authorList>
    </citation>
    <scope>NUCLEOTIDE SEQUENCE [LARGE SCALE GENOMIC DNA]</scope>
    <source>
        <strain evidence="3">RKEM611</strain>
    </source>
</reference>
<gene>
    <name evidence="2" type="ORF">SAMN06296036_10921</name>
</gene>
<dbReference type="Proteomes" id="UP000192907">
    <property type="component" value="Unassembled WGS sequence"/>
</dbReference>
<proteinExistence type="predicted"/>
<dbReference type="AlphaFoldDB" id="A0A1Y6C1C0"/>
<dbReference type="InterPro" id="IPR023346">
    <property type="entry name" value="Lysozyme-like_dom_sf"/>
</dbReference>
<feature type="domain" description="LysM" evidence="1">
    <location>
        <begin position="355"/>
        <end position="398"/>
    </location>
</feature>
<organism evidence="2 3">
    <name type="scientific">Pseudobacteriovorax antillogorgiicola</name>
    <dbReference type="NCBI Taxonomy" id="1513793"/>
    <lineage>
        <taxon>Bacteria</taxon>
        <taxon>Pseudomonadati</taxon>
        <taxon>Bdellovibrionota</taxon>
        <taxon>Oligoflexia</taxon>
        <taxon>Oligoflexales</taxon>
        <taxon>Pseudobacteriovoracaceae</taxon>
        <taxon>Pseudobacteriovorax</taxon>
    </lineage>
</organism>
<dbReference type="SMART" id="SM00257">
    <property type="entry name" value="LysM"/>
    <property type="match status" value="2"/>
</dbReference>
<accession>A0A1Y6C1C0</accession>
<name>A0A1Y6C1C0_9BACT</name>
<sequence length="452" mass="52118">MKHSLQIISPFLLLTHFSCTSQLDSQPMEPFLEKPQELHGDEPEVVPDEIDEVIESTVEKPRTEPPPPIGTEKDEINESLEQGIPLEINAEVQRWIEVFTGSHRDMFQRYLNRGERFKPMIITTLRDQGVPTELYYLAMIESGFSTHAYSHAKALGLWQFIAGTGKRYGLRIDRYVDERRDPIRATISASMYLNDLNNVFDSWYLAMAAYNAGELRILRAIMKAKTRDFWQLARGNYLPDETMNYIPKFLAALTIGSNPEKYGFTIEPATDIPPLVSVKVPSPVKLDQIAKLSGVSLKELKENNPHIRRNMTPPGLKEYRLWVPEYERAQVLAVQDGLKTHRLKISSSQRKVARRYHRVRRGETLASISRRYGLTIRQLKARNGLRSNRIYAGSRLIIRDSKSTERYRVRRGDNLNLIARKFNTSVRNIKRLNNLKSTRIYAGQILKVRPRG</sequence>
<dbReference type="SUPFAM" id="SSF53955">
    <property type="entry name" value="Lysozyme-like"/>
    <property type="match status" value="1"/>
</dbReference>
<dbReference type="InterPro" id="IPR018392">
    <property type="entry name" value="LysM"/>
</dbReference>
<dbReference type="Pfam" id="PF01464">
    <property type="entry name" value="SLT"/>
    <property type="match status" value="1"/>
</dbReference>
<dbReference type="SUPFAM" id="SSF54106">
    <property type="entry name" value="LysM domain"/>
    <property type="match status" value="2"/>
</dbReference>
<dbReference type="Gene3D" id="3.10.350.10">
    <property type="entry name" value="LysM domain"/>
    <property type="match status" value="2"/>
</dbReference>
<keyword evidence="3" id="KW-1185">Reference proteome</keyword>
<dbReference type="InterPro" id="IPR036779">
    <property type="entry name" value="LysM_dom_sf"/>
</dbReference>
<dbReference type="CDD" id="cd16894">
    <property type="entry name" value="MltD-like"/>
    <property type="match status" value="1"/>
</dbReference>
<evidence type="ECO:0000313" key="2">
    <source>
        <dbReference type="EMBL" id="SMF28523.1"/>
    </source>
</evidence>
<dbReference type="EMBL" id="FWZT01000009">
    <property type="protein sequence ID" value="SMF28523.1"/>
    <property type="molecule type" value="Genomic_DNA"/>
</dbReference>